<evidence type="ECO:0000256" key="2">
    <source>
        <dbReference type="ARBA" id="ARBA00012405"/>
    </source>
</evidence>
<keyword evidence="4" id="KW-1133">Transmembrane helix</keyword>
<keyword evidence="6" id="KW-0472">Membrane</keyword>
<evidence type="ECO:0000256" key="6">
    <source>
        <dbReference type="ARBA" id="ARBA00023136"/>
    </source>
</evidence>
<organism evidence="10 12">
    <name type="scientific">Didymodactylos carnosus</name>
    <dbReference type="NCBI Taxonomy" id="1234261"/>
    <lineage>
        <taxon>Eukaryota</taxon>
        <taxon>Metazoa</taxon>
        <taxon>Spiralia</taxon>
        <taxon>Gnathifera</taxon>
        <taxon>Rotifera</taxon>
        <taxon>Eurotatoria</taxon>
        <taxon>Bdelloidea</taxon>
        <taxon>Philodinida</taxon>
        <taxon>Philodinidae</taxon>
        <taxon>Didymodactylos</taxon>
    </lineage>
</organism>
<evidence type="ECO:0000256" key="1">
    <source>
        <dbReference type="ARBA" id="ARBA00004167"/>
    </source>
</evidence>
<dbReference type="EMBL" id="CAJOBC010054880">
    <property type="protein sequence ID" value="CAF4189799.1"/>
    <property type="molecule type" value="Genomic_DNA"/>
</dbReference>
<evidence type="ECO:0000256" key="5">
    <source>
        <dbReference type="ARBA" id="ARBA00023002"/>
    </source>
</evidence>
<dbReference type="GO" id="GO:0071949">
    <property type="term" value="F:FAD binding"/>
    <property type="evidence" value="ECO:0007669"/>
    <property type="project" value="InterPro"/>
</dbReference>
<dbReference type="InterPro" id="IPR040165">
    <property type="entry name" value="Diminuto-like"/>
</dbReference>
<keyword evidence="12" id="KW-1185">Reference proteome</keyword>
<evidence type="ECO:0000256" key="7">
    <source>
        <dbReference type="ARBA" id="ARBA00051033"/>
    </source>
</evidence>
<comment type="caution">
    <text evidence="10">The sequence shown here is derived from an EMBL/GenBank/DDBJ whole genome shotgun (WGS) entry which is preliminary data.</text>
</comment>
<evidence type="ECO:0000313" key="10">
    <source>
        <dbReference type="EMBL" id="CAF1333849.1"/>
    </source>
</evidence>
<dbReference type="Gene3D" id="3.30.465.10">
    <property type="match status" value="1"/>
</dbReference>
<reference evidence="10" key="1">
    <citation type="submission" date="2021-02" db="EMBL/GenBank/DDBJ databases">
        <authorList>
            <person name="Nowell W R."/>
        </authorList>
    </citation>
    <scope>NUCLEOTIDE SEQUENCE</scope>
</reference>
<sequence length="196" mass="21906">RRTFVSRNQMSSTINQITQQDATVTTDVNFLRCDHEQHVSKIQKQIRLRAPDQRLSLHKRIYDSNTIRNSTNKQNSTVYKPVNIQLLNKILSINLEQMQISVQPGVIFQDLVVVCLKYNVVPLVVVEFPSMTIGGAIQGGALENSSFKYGQVSDTVVEMDVITGDGQLYKCSSTKNDDLFFAISASYGTLGRTNGT</sequence>
<dbReference type="GO" id="GO:0016020">
    <property type="term" value="C:membrane"/>
    <property type="evidence" value="ECO:0007669"/>
    <property type="project" value="UniProtKB-SubCell"/>
</dbReference>
<dbReference type="PANTHER" id="PTHR10801:SF0">
    <property type="entry name" value="DELTA(24)-STEROL REDUCTASE"/>
    <property type="match status" value="1"/>
</dbReference>
<dbReference type="AlphaFoldDB" id="A0A815G4X1"/>
<dbReference type="PANTHER" id="PTHR10801">
    <property type="entry name" value="24-DEHYDROCHOLESTEROL REDUCTASE"/>
    <property type="match status" value="1"/>
</dbReference>
<dbReference type="InterPro" id="IPR006094">
    <property type="entry name" value="Oxid_FAD_bind_N"/>
</dbReference>
<keyword evidence="3" id="KW-0812">Transmembrane</keyword>
<dbReference type="Proteomes" id="UP000681722">
    <property type="component" value="Unassembled WGS sequence"/>
</dbReference>
<comment type="subcellular location">
    <subcellularLocation>
        <location evidence="1">Membrane</location>
        <topology evidence="1">Single-pass membrane protein</topology>
    </subcellularLocation>
</comment>
<evidence type="ECO:0000256" key="8">
    <source>
        <dbReference type="ARBA" id="ARBA00052927"/>
    </source>
</evidence>
<dbReference type="InterPro" id="IPR016166">
    <property type="entry name" value="FAD-bd_PCMH"/>
</dbReference>
<dbReference type="InterPro" id="IPR036318">
    <property type="entry name" value="FAD-bd_PCMH-like_sf"/>
</dbReference>
<feature type="domain" description="FAD-binding PCMH-type" evidence="9">
    <location>
        <begin position="17"/>
        <end position="196"/>
    </location>
</feature>
<comment type="catalytic activity">
    <reaction evidence="7">
        <text>lanosterol + NADPH + H(+) = 24,25-dihydrolanosterol + NADP(+)</text>
        <dbReference type="Rhea" id="RHEA:33919"/>
        <dbReference type="ChEBI" id="CHEBI:15378"/>
        <dbReference type="ChEBI" id="CHEBI:16521"/>
        <dbReference type="ChEBI" id="CHEBI:28113"/>
        <dbReference type="ChEBI" id="CHEBI:57783"/>
        <dbReference type="ChEBI" id="CHEBI:58349"/>
    </reaction>
    <physiologicalReaction direction="left-to-right" evidence="7">
        <dbReference type="Rhea" id="RHEA:33920"/>
    </physiologicalReaction>
</comment>
<dbReference type="GO" id="GO:0005737">
    <property type="term" value="C:cytoplasm"/>
    <property type="evidence" value="ECO:0007669"/>
    <property type="project" value="TreeGrafter"/>
</dbReference>
<name>A0A815G4X1_9BILA</name>
<comment type="catalytic activity">
    <reaction evidence="8">
        <text>5alpha-cholest-8-en-3beta-ol + NADP(+) = zymosterol + NADPH + H(+)</text>
        <dbReference type="Rhea" id="RHEA:36399"/>
        <dbReference type="ChEBI" id="CHEBI:15378"/>
        <dbReference type="ChEBI" id="CHEBI:16608"/>
        <dbReference type="ChEBI" id="CHEBI:18252"/>
        <dbReference type="ChEBI" id="CHEBI:57783"/>
        <dbReference type="ChEBI" id="CHEBI:58349"/>
        <dbReference type="EC" id="1.3.1.72"/>
    </reaction>
    <physiologicalReaction direction="right-to-left" evidence="8">
        <dbReference type="Rhea" id="RHEA:36401"/>
    </physiologicalReaction>
</comment>
<dbReference type="Proteomes" id="UP000663829">
    <property type="component" value="Unassembled WGS sequence"/>
</dbReference>
<dbReference type="EMBL" id="CAJNOQ010014056">
    <property type="protein sequence ID" value="CAF1333849.1"/>
    <property type="molecule type" value="Genomic_DNA"/>
</dbReference>
<dbReference type="Pfam" id="PF01565">
    <property type="entry name" value="FAD_binding_4"/>
    <property type="match status" value="1"/>
</dbReference>
<evidence type="ECO:0000313" key="11">
    <source>
        <dbReference type="EMBL" id="CAF4189799.1"/>
    </source>
</evidence>
<gene>
    <name evidence="10" type="ORF">GPM918_LOCUS30090</name>
    <name evidence="11" type="ORF">SRO942_LOCUS30693</name>
</gene>
<dbReference type="OrthoDB" id="610608at2759"/>
<dbReference type="GO" id="GO:0050614">
    <property type="term" value="F:Delta24-sterol reductase activity"/>
    <property type="evidence" value="ECO:0007669"/>
    <property type="project" value="UniProtKB-EC"/>
</dbReference>
<accession>A0A815G4X1</accession>
<evidence type="ECO:0000259" key="9">
    <source>
        <dbReference type="PROSITE" id="PS51387"/>
    </source>
</evidence>
<dbReference type="InterPro" id="IPR016169">
    <property type="entry name" value="FAD-bd_PCMH_sub2"/>
</dbReference>
<evidence type="ECO:0000313" key="12">
    <source>
        <dbReference type="Proteomes" id="UP000663829"/>
    </source>
</evidence>
<protein>
    <recommendedName>
        <fullName evidence="2">Delta(24)-sterol reductase</fullName>
        <ecNumber evidence="2">1.3.1.72</ecNumber>
    </recommendedName>
</protein>
<proteinExistence type="predicted"/>
<dbReference type="SUPFAM" id="SSF56176">
    <property type="entry name" value="FAD-binding/transporter-associated domain-like"/>
    <property type="match status" value="1"/>
</dbReference>
<dbReference type="GO" id="GO:0008202">
    <property type="term" value="P:steroid metabolic process"/>
    <property type="evidence" value="ECO:0007669"/>
    <property type="project" value="TreeGrafter"/>
</dbReference>
<feature type="non-terminal residue" evidence="10">
    <location>
        <position position="1"/>
    </location>
</feature>
<keyword evidence="5" id="KW-0560">Oxidoreductase</keyword>
<evidence type="ECO:0000256" key="3">
    <source>
        <dbReference type="ARBA" id="ARBA00022692"/>
    </source>
</evidence>
<dbReference type="PROSITE" id="PS51387">
    <property type="entry name" value="FAD_PCMH"/>
    <property type="match status" value="1"/>
</dbReference>
<dbReference type="EC" id="1.3.1.72" evidence="2"/>
<evidence type="ECO:0000256" key="4">
    <source>
        <dbReference type="ARBA" id="ARBA00022989"/>
    </source>
</evidence>